<gene>
    <name evidence="1" type="ORF">HMPREF1549_03357</name>
</gene>
<dbReference type="PATRIC" id="fig|1227262.3.peg.2715"/>
<proteinExistence type="predicted"/>
<accession>U1PXB2</accession>
<dbReference type="AlphaFoldDB" id="U1PXB2"/>
<evidence type="ECO:0000313" key="2">
    <source>
        <dbReference type="Proteomes" id="UP000016498"/>
    </source>
</evidence>
<dbReference type="EMBL" id="AWSD01000414">
    <property type="protein sequence ID" value="ERH15076.1"/>
    <property type="molecule type" value="Genomic_DNA"/>
</dbReference>
<evidence type="ECO:0000313" key="1">
    <source>
        <dbReference type="EMBL" id="ERH15076.1"/>
    </source>
</evidence>
<name>U1PXB2_9ACTO</name>
<sequence length="47" mass="5145">MPFIVVAGAGFMAESCYRYLITEVHLLPRTASVGGSVVAMTDQWRGR</sequence>
<reference evidence="1 2" key="1">
    <citation type="submission" date="2013-06" db="EMBL/GenBank/DDBJ databases">
        <authorList>
            <person name="Weinstock G."/>
            <person name="Sodergren E."/>
            <person name="Lobos E.A."/>
            <person name="Fulton L."/>
            <person name="Fulton R."/>
            <person name="Courtney L."/>
            <person name="Fronick C."/>
            <person name="O'Laughlin M."/>
            <person name="Godfrey J."/>
            <person name="Wilson R.M."/>
            <person name="Miner T."/>
            <person name="Farmer C."/>
            <person name="Delehaunty K."/>
            <person name="Cordes M."/>
            <person name="Minx P."/>
            <person name="Tomlinson C."/>
            <person name="Chen J."/>
            <person name="Wollam A."/>
            <person name="Pepin K.H."/>
            <person name="Bhonagiri V."/>
            <person name="Zhang X."/>
            <person name="Warren W."/>
            <person name="Mitreva M."/>
            <person name="Mardis E.R."/>
            <person name="Wilson R.K."/>
        </authorList>
    </citation>
    <scope>NUCLEOTIDE SEQUENCE [LARGE SCALE GENOMIC DNA]</scope>
    <source>
        <strain evidence="1 2">F0510</strain>
    </source>
</reference>
<dbReference type="Proteomes" id="UP000016498">
    <property type="component" value="Unassembled WGS sequence"/>
</dbReference>
<organism evidence="1 2">
    <name type="scientific">Actinomyces johnsonii F0510</name>
    <dbReference type="NCBI Taxonomy" id="1227262"/>
    <lineage>
        <taxon>Bacteria</taxon>
        <taxon>Bacillati</taxon>
        <taxon>Actinomycetota</taxon>
        <taxon>Actinomycetes</taxon>
        <taxon>Actinomycetales</taxon>
        <taxon>Actinomycetaceae</taxon>
        <taxon>Actinomyces</taxon>
    </lineage>
</organism>
<protein>
    <submittedName>
        <fullName evidence="1">Uncharacterized protein</fullName>
    </submittedName>
</protein>
<comment type="caution">
    <text evidence="1">The sequence shown here is derived from an EMBL/GenBank/DDBJ whole genome shotgun (WGS) entry which is preliminary data.</text>
</comment>
<dbReference type="HOGENOM" id="CLU_3163667_0_0_11"/>